<keyword evidence="2" id="KW-1185">Reference proteome</keyword>
<organism evidence="1 2">
    <name type="scientific">Prorocentrum cordatum</name>
    <dbReference type="NCBI Taxonomy" id="2364126"/>
    <lineage>
        <taxon>Eukaryota</taxon>
        <taxon>Sar</taxon>
        <taxon>Alveolata</taxon>
        <taxon>Dinophyceae</taxon>
        <taxon>Prorocentrales</taxon>
        <taxon>Prorocentraceae</taxon>
        <taxon>Prorocentrum</taxon>
    </lineage>
</organism>
<dbReference type="Proteomes" id="UP001189429">
    <property type="component" value="Unassembled WGS sequence"/>
</dbReference>
<dbReference type="EMBL" id="CAUYUJ010001303">
    <property type="protein sequence ID" value="CAK0795271.1"/>
    <property type="molecule type" value="Genomic_DNA"/>
</dbReference>
<gene>
    <name evidence="1" type="ORF">PCOR1329_LOCUS4988</name>
</gene>
<comment type="caution">
    <text evidence="1">The sequence shown here is derived from an EMBL/GenBank/DDBJ whole genome shotgun (WGS) entry which is preliminary data.</text>
</comment>
<evidence type="ECO:0000313" key="1">
    <source>
        <dbReference type="EMBL" id="CAK0795271.1"/>
    </source>
</evidence>
<sequence>MRPQRFLSAALTAPSLKCRAEVDIWRTKLELRVMPNGSEQEVLMDLVVTLLGSVQPLHIDVSIGRSHVQQYGQAAACLGEAADAAVADKRGCYGSEVFTFALESYRRFAGDTRHACRGVPPRPVGSSQTCLLVACAFGTHGQHQRGLHRPAGTRLRADGHGVFLLPRAGCLVDSILPHTLTVC</sequence>
<name>A0ABN9PQ88_9DINO</name>
<accession>A0ABN9PQ88</accession>
<protein>
    <submittedName>
        <fullName evidence="1">Uncharacterized protein</fullName>
    </submittedName>
</protein>
<proteinExistence type="predicted"/>
<evidence type="ECO:0000313" key="2">
    <source>
        <dbReference type="Proteomes" id="UP001189429"/>
    </source>
</evidence>
<reference evidence="1" key="1">
    <citation type="submission" date="2023-10" db="EMBL/GenBank/DDBJ databases">
        <authorList>
            <person name="Chen Y."/>
            <person name="Shah S."/>
            <person name="Dougan E. K."/>
            <person name="Thang M."/>
            <person name="Chan C."/>
        </authorList>
    </citation>
    <scope>NUCLEOTIDE SEQUENCE [LARGE SCALE GENOMIC DNA]</scope>
</reference>